<sequence>MSQTKDIISKNWLNYYNDDLKTKEELSVIFNNWEIKKDAFFKLPSFYNNSLEFWKDLGLGSFNNYTLEIISSILANELGEQKNVFLAFDKEINVKLREEIIKIFNFKKHNIVTNFKVDEINEDIVRSISTSGNFIATIYFEKKPSKPNGALKMFKSNGDIINKQIFYELQNKMKDFDLEILKTLNPSYENTSLTKLVDFYANALSEKLNNYFPSYKQNLRIHGVFFNQLQNNIFSKTVKKLGFNFVNLSKKIIGSELIKGSYNFINNLKFTQKVPDIFFICNNENKVELYLKINGGLKKFGQDSISFLFIDFMFTFWKKNNMLDKTIILPLNASKRVVNIIKNYNLKFKYENEVLNEDETLYYYSNHRFSSGVFNNYNLNNTEFILLVIVMLNNYKNKNDLLNYKYNQSLEIYSSYSKQIKTIHLDASAISQFNNLFTVGQNLTKKEKIIEIKNNNFDREYIKYLQNITLSSGSSFMLYYDYKKSLLVIELEHKIDKNMINLFNLFIKKYIMFRISKAINLLKK</sequence>
<evidence type="ECO:0000313" key="2">
    <source>
        <dbReference type="Proteomes" id="UP000004757"/>
    </source>
</evidence>
<organism evidence="1 2">
    <name type="scientific">Mycoplasmopsis alligatoris A21JP2</name>
    <dbReference type="NCBI Taxonomy" id="747682"/>
    <lineage>
        <taxon>Bacteria</taxon>
        <taxon>Bacillati</taxon>
        <taxon>Mycoplasmatota</taxon>
        <taxon>Mycoplasmoidales</taxon>
        <taxon>Metamycoplasmataceae</taxon>
        <taxon>Mycoplasmopsis</taxon>
    </lineage>
</organism>
<protein>
    <submittedName>
        <fullName evidence="1">Uncharacterized protein</fullName>
    </submittedName>
</protein>
<comment type="caution">
    <text evidence="1">The sequence shown here is derived from an EMBL/GenBank/DDBJ whole genome shotgun (WGS) entry which is preliminary data.</text>
</comment>
<keyword evidence="2" id="KW-1185">Reference proteome</keyword>
<dbReference type="RefSeq" id="WP_005683298.1">
    <property type="nucleotide sequence ID" value="NZ_ADNC01000007.1"/>
</dbReference>
<dbReference type="AlphaFoldDB" id="D4XVM9"/>
<dbReference type="NCBIfam" id="NF045968">
    <property type="entry name" value="mutase_MAG5620"/>
    <property type="match status" value="1"/>
</dbReference>
<dbReference type="eggNOG" id="ENOG5031YJ8">
    <property type="taxonomic scope" value="Bacteria"/>
</dbReference>
<reference evidence="1 2" key="1">
    <citation type="submission" date="2010-03" db="EMBL/GenBank/DDBJ databases">
        <authorList>
            <person name="Glass J.I."/>
            <person name="Benders G.A."/>
            <person name="Durkin A.S."/>
            <person name="Farmerie W.G."/>
            <person name="Hlavinka K."/>
            <person name="Hostetler J."/>
            <person name="Jackson J."/>
            <person name="May M.A."/>
            <person name="Miller R.H."/>
            <person name="Paralanov V."/>
            <person name="Radune D."/>
            <person name="Szczypinski B."/>
            <person name="Brown D.R."/>
        </authorList>
    </citation>
    <scope>NUCLEOTIDE SEQUENCE [LARGE SCALE GENOMIC DNA]</scope>
    <source>
        <strain evidence="1 2">A21JP2</strain>
    </source>
</reference>
<accession>D4XVM9</accession>
<name>D4XVM9_9BACT</name>
<dbReference type="OrthoDB" id="399753at2"/>
<gene>
    <name evidence="1" type="ORF">MALL_0547</name>
</gene>
<dbReference type="EMBL" id="ADNC01000007">
    <property type="protein sequence ID" value="EFF41604.1"/>
    <property type="molecule type" value="Genomic_DNA"/>
</dbReference>
<dbReference type="Proteomes" id="UP000004757">
    <property type="component" value="Unassembled WGS sequence"/>
</dbReference>
<evidence type="ECO:0000313" key="1">
    <source>
        <dbReference type="EMBL" id="EFF41604.1"/>
    </source>
</evidence>
<proteinExistence type="predicted"/>